<dbReference type="PROSITE" id="PS51387">
    <property type="entry name" value="FAD_PCMH"/>
    <property type="match status" value="1"/>
</dbReference>
<dbReference type="STRING" id="1036808.A0A0C2ZS78"/>
<dbReference type="PANTHER" id="PTHR42973:SF13">
    <property type="entry name" value="FAD-BINDING PCMH-TYPE DOMAIN-CONTAINING PROTEIN"/>
    <property type="match status" value="1"/>
</dbReference>
<dbReference type="SUPFAM" id="SSF56176">
    <property type="entry name" value="FAD-binding/transporter-associated domain-like"/>
    <property type="match status" value="1"/>
</dbReference>
<dbReference type="HOGENOM" id="CLU_018354_1_0_1"/>
<evidence type="ECO:0000256" key="1">
    <source>
        <dbReference type="ARBA" id="ARBA00005466"/>
    </source>
</evidence>
<dbReference type="AlphaFoldDB" id="A0A0C2ZS78"/>
<keyword evidence="4" id="KW-0560">Oxidoreductase</keyword>
<evidence type="ECO:0000313" key="7">
    <source>
        <dbReference type="Proteomes" id="UP000053989"/>
    </source>
</evidence>
<dbReference type="InterPro" id="IPR016167">
    <property type="entry name" value="FAD-bd_PCMH_sub1"/>
</dbReference>
<keyword evidence="3" id="KW-0274">FAD</keyword>
<dbReference type="InParanoid" id="A0A0C2ZS78"/>
<dbReference type="InterPro" id="IPR006094">
    <property type="entry name" value="Oxid_FAD_bind_N"/>
</dbReference>
<dbReference type="InterPro" id="IPR016169">
    <property type="entry name" value="FAD-bd_PCMH_sub2"/>
</dbReference>
<dbReference type="InterPro" id="IPR012951">
    <property type="entry name" value="BBE"/>
</dbReference>
<evidence type="ECO:0000259" key="5">
    <source>
        <dbReference type="PROSITE" id="PS51387"/>
    </source>
</evidence>
<gene>
    <name evidence="6" type="ORF">SCLCIDRAFT_1221122</name>
</gene>
<dbReference type="GO" id="GO:0016491">
    <property type="term" value="F:oxidoreductase activity"/>
    <property type="evidence" value="ECO:0007669"/>
    <property type="project" value="UniProtKB-KW"/>
</dbReference>
<reference evidence="6 7" key="1">
    <citation type="submission" date="2014-04" db="EMBL/GenBank/DDBJ databases">
        <authorList>
            <consortium name="DOE Joint Genome Institute"/>
            <person name="Kuo A."/>
            <person name="Kohler A."/>
            <person name="Nagy L.G."/>
            <person name="Floudas D."/>
            <person name="Copeland A."/>
            <person name="Barry K.W."/>
            <person name="Cichocki N."/>
            <person name="Veneault-Fourrey C."/>
            <person name="LaButti K."/>
            <person name="Lindquist E.A."/>
            <person name="Lipzen A."/>
            <person name="Lundell T."/>
            <person name="Morin E."/>
            <person name="Murat C."/>
            <person name="Sun H."/>
            <person name="Tunlid A."/>
            <person name="Henrissat B."/>
            <person name="Grigoriev I.V."/>
            <person name="Hibbett D.S."/>
            <person name="Martin F."/>
            <person name="Nordberg H.P."/>
            <person name="Cantor M.N."/>
            <person name="Hua S.X."/>
        </authorList>
    </citation>
    <scope>NUCLEOTIDE SEQUENCE [LARGE SCALE GENOMIC DNA]</scope>
    <source>
        <strain evidence="6 7">Foug A</strain>
    </source>
</reference>
<dbReference type="Gene3D" id="3.30.465.10">
    <property type="match status" value="1"/>
</dbReference>
<dbReference type="Gene3D" id="3.40.462.20">
    <property type="match status" value="1"/>
</dbReference>
<dbReference type="Gene3D" id="3.30.43.10">
    <property type="entry name" value="Uridine Diphospho-n-acetylenolpyruvylglucosamine Reductase, domain 2"/>
    <property type="match status" value="1"/>
</dbReference>
<keyword evidence="7" id="KW-1185">Reference proteome</keyword>
<evidence type="ECO:0000313" key="6">
    <source>
        <dbReference type="EMBL" id="KIM55437.1"/>
    </source>
</evidence>
<evidence type="ECO:0000256" key="4">
    <source>
        <dbReference type="ARBA" id="ARBA00023002"/>
    </source>
</evidence>
<dbReference type="EMBL" id="KN822135">
    <property type="protein sequence ID" value="KIM55437.1"/>
    <property type="molecule type" value="Genomic_DNA"/>
</dbReference>
<dbReference type="Pfam" id="PF08031">
    <property type="entry name" value="BBE"/>
    <property type="match status" value="1"/>
</dbReference>
<keyword evidence="2" id="KW-0285">Flavoprotein</keyword>
<dbReference type="InterPro" id="IPR016166">
    <property type="entry name" value="FAD-bd_PCMH"/>
</dbReference>
<reference evidence="7" key="2">
    <citation type="submission" date="2015-01" db="EMBL/GenBank/DDBJ databases">
        <title>Evolutionary Origins and Diversification of the Mycorrhizal Mutualists.</title>
        <authorList>
            <consortium name="DOE Joint Genome Institute"/>
            <consortium name="Mycorrhizal Genomics Consortium"/>
            <person name="Kohler A."/>
            <person name="Kuo A."/>
            <person name="Nagy L.G."/>
            <person name="Floudas D."/>
            <person name="Copeland A."/>
            <person name="Barry K.W."/>
            <person name="Cichocki N."/>
            <person name="Veneault-Fourrey C."/>
            <person name="LaButti K."/>
            <person name="Lindquist E.A."/>
            <person name="Lipzen A."/>
            <person name="Lundell T."/>
            <person name="Morin E."/>
            <person name="Murat C."/>
            <person name="Riley R."/>
            <person name="Ohm R."/>
            <person name="Sun H."/>
            <person name="Tunlid A."/>
            <person name="Henrissat B."/>
            <person name="Grigoriev I.V."/>
            <person name="Hibbett D.S."/>
            <person name="Martin F."/>
        </authorList>
    </citation>
    <scope>NUCLEOTIDE SEQUENCE [LARGE SCALE GENOMIC DNA]</scope>
    <source>
        <strain evidence="7">Foug A</strain>
    </source>
</reference>
<dbReference type="InterPro" id="IPR036318">
    <property type="entry name" value="FAD-bd_PCMH-like_sf"/>
</dbReference>
<protein>
    <recommendedName>
        <fullName evidence="5">FAD-binding PCMH-type domain-containing protein</fullName>
    </recommendedName>
</protein>
<dbReference type="PANTHER" id="PTHR42973">
    <property type="entry name" value="BINDING OXIDOREDUCTASE, PUTATIVE (AFU_ORTHOLOGUE AFUA_1G17690)-RELATED"/>
    <property type="match status" value="1"/>
</dbReference>
<organism evidence="6 7">
    <name type="scientific">Scleroderma citrinum Foug A</name>
    <dbReference type="NCBI Taxonomy" id="1036808"/>
    <lineage>
        <taxon>Eukaryota</taxon>
        <taxon>Fungi</taxon>
        <taxon>Dikarya</taxon>
        <taxon>Basidiomycota</taxon>
        <taxon>Agaricomycotina</taxon>
        <taxon>Agaricomycetes</taxon>
        <taxon>Agaricomycetidae</taxon>
        <taxon>Boletales</taxon>
        <taxon>Sclerodermatineae</taxon>
        <taxon>Sclerodermataceae</taxon>
        <taxon>Scleroderma</taxon>
    </lineage>
</organism>
<evidence type="ECO:0000256" key="3">
    <source>
        <dbReference type="ARBA" id="ARBA00022827"/>
    </source>
</evidence>
<sequence length="488" mass="52266">MVNAQLPFASLAALASFNATAVTDPGLINATCKAIADAISPESAVHYFGSQYDKHMYHWASSSAEQAVCAFEPTTAHDIGVALRIIGENMCPFAIKGGGHTMNPGFSSTNGVQIGMSQFLDIQYSPELQTVTVGAGLTWDEVYAALEPHEVTVVGGRIAGIGVAGFTLGGGYSWLTNQHGLTIDTVQAYELVLPNGAIVNVTESSYPDLFFALKGGYNNFGVVTRFTFKTFPQGQVWGGMIIYGGHVTDQVTTATASFSAQSTDPKAQIITVYTYASGQGPMVIQSLFYDGPTPPPGTFDQFLAIPHFMQDIGTRSFLSLVKSMPSDPTANLRGIFHTTSVTGYSEELLRAIADEVIAQGRALAPSSGEMFSFAVSPFLPTIFTHNTSPTAYPGSRDRGVFPLNFYIGWASPSADELMQNATRTSIERLHNHAIALGQTIDGAPLYSNYAMFDTALESIYGDNLQRLKLIKQEVDPSNVMGLAGGFKF</sequence>
<dbReference type="InterPro" id="IPR050416">
    <property type="entry name" value="FAD-linked_Oxidoreductase"/>
</dbReference>
<comment type="similarity">
    <text evidence="1">Belongs to the oxygen-dependent FAD-linked oxidoreductase family.</text>
</comment>
<feature type="domain" description="FAD-binding PCMH-type" evidence="5">
    <location>
        <begin position="63"/>
        <end position="233"/>
    </location>
</feature>
<dbReference type="OrthoDB" id="2151789at2759"/>
<accession>A0A0C2ZS78</accession>
<name>A0A0C2ZS78_9AGAM</name>
<dbReference type="GO" id="GO:0071949">
    <property type="term" value="F:FAD binding"/>
    <property type="evidence" value="ECO:0007669"/>
    <property type="project" value="InterPro"/>
</dbReference>
<proteinExistence type="inferred from homology"/>
<evidence type="ECO:0000256" key="2">
    <source>
        <dbReference type="ARBA" id="ARBA00022630"/>
    </source>
</evidence>
<dbReference type="Pfam" id="PF01565">
    <property type="entry name" value="FAD_binding_4"/>
    <property type="match status" value="1"/>
</dbReference>
<dbReference type="Proteomes" id="UP000053989">
    <property type="component" value="Unassembled WGS sequence"/>
</dbReference>